<dbReference type="EMBL" id="GGEC01009692">
    <property type="protein sequence ID" value="MBW90175.1"/>
    <property type="molecule type" value="Transcribed_RNA"/>
</dbReference>
<name>A0A2P2J9L0_RHIMU</name>
<proteinExistence type="predicted"/>
<protein>
    <submittedName>
        <fullName evidence="1">Uncharacterized protein MANES_02G028800</fullName>
    </submittedName>
</protein>
<evidence type="ECO:0000313" key="1">
    <source>
        <dbReference type="EMBL" id="MBW90175.1"/>
    </source>
</evidence>
<reference evidence="1" key="1">
    <citation type="submission" date="2018-02" db="EMBL/GenBank/DDBJ databases">
        <title>Rhizophora mucronata_Transcriptome.</title>
        <authorList>
            <person name="Meera S.P."/>
            <person name="Sreeshan A."/>
            <person name="Augustine A."/>
        </authorList>
    </citation>
    <scope>NUCLEOTIDE SEQUENCE</scope>
    <source>
        <tissue evidence="1">Leaf</tissue>
    </source>
</reference>
<dbReference type="AlphaFoldDB" id="A0A2P2J9L0"/>
<accession>A0A2P2J9L0</accession>
<organism evidence="1">
    <name type="scientific">Rhizophora mucronata</name>
    <name type="common">Asiatic mangrove</name>
    <dbReference type="NCBI Taxonomy" id="61149"/>
    <lineage>
        <taxon>Eukaryota</taxon>
        <taxon>Viridiplantae</taxon>
        <taxon>Streptophyta</taxon>
        <taxon>Embryophyta</taxon>
        <taxon>Tracheophyta</taxon>
        <taxon>Spermatophyta</taxon>
        <taxon>Magnoliopsida</taxon>
        <taxon>eudicotyledons</taxon>
        <taxon>Gunneridae</taxon>
        <taxon>Pentapetalae</taxon>
        <taxon>rosids</taxon>
        <taxon>fabids</taxon>
        <taxon>Malpighiales</taxon>
        <taxon>Rhizophoraceae</taxon>
        <taxon>Rhizophora</taxon>
    </lineage>
</organism>
<sequence length="30" mass="3541">MEAFYPKTNGYKPKRVPVGWVCDLKWARPC</sequence>